<dbReference type="Proteomes" id="UP000796880">
    <property type="component" value="Unassembled WGS sequence"/>
</dbReference>
<dbReference type="GO" id="GO:0016020">
    <property type="term" value="C:membrane"/>
    <property type="evidence" value="ECO:0007669"/>
    <property type="project" value="InterPro"/>
</dbReference>
<evidence type="ECO:0000256" key="6">
    <source>
        <dbReference type="ARBA" id="ARBA00022967"/>
    </source>
</evidence>
<name>A0A8K0HT81_9ROSA</name>
<keyword evidence="5" id="KW-0460">Magnesium</keyword>
<feature type="transmembrane region" description="Helical" evidence="10">
    <location>
        <begin position="72"/>
        <end position="95"/>
    </location>
</feature>
<proteinExistence type="predicted"/>
<organism evidence="11 12">
    <name type="scientific">Rhamnella rubrinervis</name>
    <dbReference type="NCBI Taxonomy" id="2594499"/>
    <lineage>
        <taxon>Eukaryota</taxon>
        <taxon>Viridiplantae</taxon>
        <taxon>Streptophyta</taxon>
        <taxon>Embryophyta</taxon>
        <taxon>Tracheophyta</taxon>
        <taxon>Spermatophyta</taxon>
        <taxon>Magnoliopsida</taxon>
        <taxon>eudicotyledons</taxon>
        <taxon>Gunneridae</taxon>
        <taxon>Pentapetalae</taxon>
        <taxon>rosids</taxon>
        <taxon>fabids</taxon>
        <taxon>Rosales</taxon>
        <taxon>Rhamnaceae</taxon>
        <taxon>rhamnoid group</taxon>
        <taxon>Rhamneae</taxon>
        <taxon>Rhamnella</taxon>
    </lineage>
</organism>
<keyword evidence="7 10" id="KW-1133">Transmembrane helix</keyword>
<dbReference type="OrthoDB" id="5210at2759"/>
<dbReference type="EMBL" id="VOIH02000001">
    <property type="protein sequence ID" value="KAF3457923.1"/>
    <property type="molecule type" value="Genomic_DNA"/>
</dbReference>
<reference evidence="11" key="1">
    <citation type="submission" date="2020-03" db="EMBL/GenBank/DDBJ databases">
        <title>A high-quality chromosome-level genome assembly of a woody plant with both climbing and erect habits, Rhamnella rubrinervis.</title>
        <authorList>
            <person name="Lu Z."/>
            <person name="Yang Y."/>
            <person name="Zhu X."/>
            <person name="Sun Y."/>
        </authorList>
    </citation>
    <scope>NUCLEOTIDE SEQUENCE</scope>
    <source>
        <strain evidence="11">BYM</strain>
        <tissue evidence="11">Leaf</tissue>
    </source>
</reference>
<dbReference type="InterPro" id="IPR004131">
    <property type="entry name" value="PPase-energised_H-pump"/>
</dbReference>
<evidence type="ECO:0000256" key="7">
    <source>
        <dbReference type="ARBA" id="ARBA00022989"/>
    </source>
</evidence>
<evidence type="ECO:0000256" key="9">
    <source>
        <dbReference type="ARBA" id="ARBA00023136"/>
    </source>
</evidence>
<evidence type="ECO:0000256" key="1">
    <source>
        <dbReference type="ARBA" id="ARBA00004127"/>
    </source>
</evidence>
<gene>
    <name evidence="11" type="ORF">FNV43_RR02584</name>
</gene>
<protein>
    <recommendedName>
        <fullName evidence="2">H(+)-exporting diphosphatase</fullName>
        <ecNumber evidence="2">7.1.3.1</ecNumber>
    </recommendedName>
</protein>
<evidence type="ECO:0000256" key="3">
    <source>
        <dbReference type="ARBA" id="ARBA00022448"/>
    </source>
</evidence>
<comment type="subcellular location">
    <subcellularLocation>
        <location evidence="1">Endomembrane system</location>
        <topology evidence="1">Multi-pass membrane protein</topology>
    </subcellularLocation>
</comment>
<evidence type="ECO:0000256" key="10">
    <source>
        <dbReference type="SAM" id="Phobius"/>
    </source>
</evidence>
<evidence type="ECO:0000256" key="4">
    <source>
        <dbReference type="ARBA" id="ARBA00022692"/>
    </source>
</evidence>
<evidence type="ECO:0000313" key="11">
    <source>
        <dbReference type="EMBL" id="KAF3457923.1"/>
    </source>
</evidence>
<dbReference type="GO" id="GO:0009678">
    <property type="term" value="F:diphosphate hydrolysis-driven proton transmembrane transporter activity"/>
    <property type="evidence" value="ECO:0007669"/>
    <property type="project" value="UniProtKB-EC"/>
</dbReference>
<sequence length="188" mass="21846">MIENVDESQDLQERPLLPKLFVNGTALSSSQAINILVRTVYAFRSRMTTLFATDFFEIKAMKEIETILKKQLIISTVLTTIGIAMITWIALASSFTIFNFGTPEVVKNRGGLARMLLEIADCTYLMVRFLISSLHVWFPIKKCMVNLMLLCQSWLFRAEIRRCAAKYIYPFMLLRVRPFDWKCTFFFK</sequence>
<evidence type="ECO:0000256" key="5">
    <source>
        <dbReference type="ARBA" id="ARBA00022842"/>
    </source>
</evidence>
<dbReference type="AlphaFoldDB" id="A0A8K0HT81"/>
<keyword evidence="12" id="KW-1185">Reference proteome</keyword>
<keyword evidence="4 10" id="KW-0812">Transmembrane</keyword>
<keyword evidence="9 10" id="KW-0472">Membrane</keyword>
<accession>A0A8K0HT81</accession>
<keyword evidence="8" id="KW-0406">Ion transport</keyword>
<evidence type="ECO:0000256" key="2">
    <source>
        <dbReference type="ARBA" id="ARBA00013242"/>
    </source>
</evidence>
<dbReference type="GO" id="GO:0004427">
    <property type="term" value="F:inorganic diphosphate phosphatase activity"/>
    <property type="evidence" value="ECO:0007669"/>
    <property type="project" value="InterPro"/>
</dbReference>
<keyword evidence="3" id="KW-0813">Transport</keyword>
<evidence type="ECO:0000313" key="12">
    <source>
        <dbReference type="Proteomes" id="UP000796880"/>
    </source>
</evidence>
<dbReference type="EC" id="7.1.3.1" evidence="2"/>
<keyword evidence="6" id="KW-1278">Translocase</keyword>
<feature type="transmembrane region" description="Helical" evidence="10">
    <location>
        <begin position="20"/>
        <end position="37"/>
    </location>
</feature>
<evidence type="ECO:0000256" key="8">
    <source>
        <dbReference type="ARBA" id="ARBA00023065"/>
    </source>
</evidence>
<comment type="caution">
    <text evidence="11">The sequence shown here is derived from an EMBL/GenBank/DDBJ whole genome shotgun (WGS) entry which is preliminary data.</text>
</comment>
<dbReference type="GO" id="GO:0012505">
    <property type="term" value="C:endomembrane system"/>
    <property type="evidence" value="ECO:0007669"/>
    <property type="project" value="UniProtKB-SubCell"/>
</dbReference>
<dbReference type="PANTHER" id="PTHR31998">
    <property type="entry name" value="K(+)-INSENSITIVE PYROPHOSPHATE-ENERGIZED PROTON PUMP"/>
    <property type="match status" value="1"/>
</dbReference>